<feature type="compositionally biased region" description="Polar residues" evidence="1">
    <location>
        <begin position="903"/>
        <end position="932"/>
    </location>
</feature>
<evidence type="ECO:0000256" key="1">
    <source>
        <dbReference type="SAM" id="MobiDB-lite"/>
    </source>
</evidence>
<gene>
    <name evidence="2" type="ORF">CSSPJE1EN1_LOCUS20408</name>
</gene>
<sequence>MASSSKSGGVLPWLEGLQLSCQSRALLPLTDVLQSLSILASSSSCILAAVKKAPSLHCFVALQDITCASPGEGVARLQELEEVQLRVVEALCTEEDGQQAAIVSCRRALRTILYHYNTTRISVKATVMLLSQSAKLEHWDIAKLIVACLSQHLNEVALGELQQKVLATLRDSLVLPRICSLQVLLEPLHKLVFLQLSAWMLEGSPPTDTTLPPPIKWYLRFLHKCFVKSRGEGSPNPCGQITSKDLQFLFWPFLSTSGDHEGSTSMKICDSNGNGTPLHSNTAHVQQDEELQQEKLTGETSWCLQYGVEFAKWRDKLCTHLCTDLKIPMEIAEGDSNAHKKKYNWLPVSDYLLSPTEFIHLHNLLLHHSSQPEELELGLKRGLMDGLSLGTSTVGIVVTLLDILARETQACECCHVHGGSNHSAVECIGGCCGCNQPRHQVLTRNAGLLLLCLVRRFSKECDVLWVFIVQNLIVAAPTARENFALEKYDPSCKLLTDRVLPCVGQLADLPMSAMHSVLLSCIKHEIDAVLLRGMRELLPNQAEALSWAERSGRRLEQVIWPTLVKQIDQHPFLFVYYASLEHLALFGAGGSVELRGSSCKISGVFPCLQELSPVDFIQITKKEPQYTLPLLQFLKVGRSIKVVEQLLHEKRGQPANPFVLDKHALQQEDHVAAIHHQLALQQNSGQGALQLDFFCLEVVAFSGGSFQCFFGMEPGGDKAAMDKDNIGMETETFEEDSNWEKPIESDRTHALALFEGRLLLAYQLQHWTQGVGVRNVKFSSKFKSLEKVYYRVLRLYCKFPAVDERVSAELSALEQVLTLWPEEKARCQMFQSKTGQAEAIQPAKRPKFDSLQPRIPANLSRTGEEKGEPDWIVEAICRSSCSLEKHLQPYLRGFGKRDLGTGSHCNSSQRNAPSSQVSSQGDTGARSESSPQQTVVKYLVSNPCKIPAMGTFAQNPRVLKVAWKAIQKVLMVTNIPAQMDIDVLELWIQFLENYRTADNPREKIAKLLENDQSILTPITQYVFLTPCPIASWSLDLMERVFTMSRGIVRRAFGEAWEKIQHLSAGEPVSYPLINAVVCAVVKNSEAVATFLEAELSSSNCVGCITVDSEELAKKKFMSKAGILDLLSMVFASCKPDLRNNILIHLKKSNLYRIHLVQDSKESSYTMGLGIATEDLDEGLAKQGHQLEKGSSYLLRLIMMAVIFWHSKFLDQVEISERRSACMGVWKLNPTEQRALICHILATSQPPTLDSLPCYDQSPAAAMTGGSLSSSKVSCEEMLCKLEAIFPAEDKLKRHHEVVDWVLLCCRLCIRMNIANIRAICHLHPQTVRDILVHHIDEDSDRARMLGEKGSSWLTCLQELSSELSNGLLAWLPVEVHLNFTNTNMAIPGTFWDETNSSKLVEELVTCLASSDLGVRRSTYAFVVAQCHRRDFIGLLAHGLCEKIKASVLSEEQEALLGILIPCLLRQPIPQCSKGSHPLVSIILQATEKALGIQSHMKESLKTEEHVKALLRVILVACQASPASFAQEMMPRLLFALVLTEELNEEVLVGAMRCLVVLSAHLPKTSDIVAQIQKLLLHLFQKPSGDYIWYLAMTCGESIAMHLCPIPSVPGFDPISPGDTTMASTRTEGFPTGDIILKCNNNQDNLVSSRLLKRVIPLKGLLFRFHAFLASRPA</sequence>
<dbReference type="Proteomes" id="UP001497444">
    <property type="component" value="Chromosome 6"/>
</dbReference>
<name>A0ABP0XBI1_9BRYO</name>
<proteinExistence type="predicted"/>
<keyword evidence="3" id="KW-1185">Reference proteome</keyword>
<dbReference type="EMBL" id="OZ020101">
    <property type="protein sequence ID" value="CAK9274930.1"/>
    <property type="molecule type" value="Genomic_DNA"/>
</dbReference>
<protein>
    <submittedName>
        <fullName evidence="2">Uncharacterized protein</fullName>
    </submittedName>
</protein>
<dbReference type="SUPFAM" id="SSF48371">
    <property type="entry name" value="ARM repeat"/>
    <property type="match status" value="1"/>
</dbReference>
<accession>A0ABP0XBI1</accession>
<organism evidence="2 3">
    <name type="scientific">Sphagnum jensenii</name>
    <dbReference type="NCBI Taxonomy" id="128206"/>
    <lineage>
        <taxon>Eukaryota</taxon>
        <taxon>Viridiplantae</taxon>
        <taxon>Streptophyta</taxon>
        <taxon>Embryophyta</taxon>
        <taxon>Bryophyta</taxon>
        <taxon>Sphagnophytina</taxon>
        <taxon>Sphagnopsida</taxon>
        <taxon>Sphagnales</taxon>
        <taxon>Sphagnaceae</taxon>
        <taxon>Sphagnum</taxon>
    </lineage>
</organism>
<evidence type="ECO:0000313" key="2">
    <source>
        <dbReference type="EMBL" id="CAK9274930.1"/>
    </source>
</evidence>
<evidence type="ECO:0000313" key="3">
    <source>
        <dbReference type="Proteomes" id="UP001497444"/>
    </source>
</evidence>
<feature type="region of interest" description="Disordered" evidence="1">
    <location>
        <begin position="902"/>
        <end position="932"/>
    </location>
</feature>
<dbReference type="InterPro" id="IPR016024">
    <property type="entry name" value="ARM-type_fold"/>
</dbReference>
<reference evidence="2" key="1">
    <citation type="submission" date="2024-02" db="EMBL/GenBank/DDBJ databases">
        <authorList>
            <consortium name="ELIXIR-Norway"/>
            <consortium name="Elixir Norway"/>
        </authorList>
    </citation>
    <scope>NUCLEOTIDE SEQUENCE</scope>
</reference>